<dbReference type="InterPro" id="IPR011990">
    <property type="entry name" value="TPR-like_helical_dom_sf"/>
</dbReference>
<feature type="transmembrane region" description="Helical" evidence="1">
    <location>
        <begin position="36"/>
        <end position="60"/>
    </location>
</feature>
<keyword evidence="1" id="KW-0812">Transmembrane</keyword>
<accession>A0A1S7LHQ0</accession>
<dbReference type="SUPFAM" id="SSF48452">
    <property type="entry name" value="TPR-like"/>
    <property type="match status" value="1"/>
</dbReference>
<reference evidence="2" key="1">
    <citation type="submission" date="2015-04" db="EMBL/GenBank/DDBJ databases">
        <authorList>
            <person name="Syromyatnikov M.Y."/>
            <person name="Popov V.N."/>
        </authorList>
    </citation>
    <scope>NUCLEOTIDE SEQUENCE</scope>
    <source>
        <strain evidence="2">MO-1</strain>
    </source>
</reference>
<keyword evidence="1" id="KW-1133">Transmembrane helix</keyword>
<proteinExistence type="predicted"/>
<dbReference type="EMBL" id="LO017727">
    <property type="protein sequence ID" value="CRH05411.1"/>
    <property type="molecule type" value="Genomic_DNA"/>
</dbReference>
<sequence>MMPSPHRTHWLDSLFSHVEQRIQSTWGQRLLRQGGFVAVAALLIWAINLNLGSLVANFYYSLSQQTLMAGEQVAPSTEKSAIQTAFSQLESAQSWQPGNPDILFEMGNLQLQMASQAADAKQKQIHLKRAMVYYQTLLTIRPTWSYGWINLAMTRARLGEKIEVVEQDLERAIILAPFDVSVQQGVLKLGFHLWDKLSPEMIKHIRSINNYLYLEDWQGTLKLMISLGHIQEAEELVFNDNERAAWLDAYLNQSSP</sequence>
<evidence type="ECO:0000256" key="1">
    <source>
        <dbReference type="SAM" id="Phobius"/>
    </source>
</evidence>
<name>A0A1S7LHQ0_MAGMO</name>
<organism evidence="2">
    <name type="scientific">Magnetococcus massalia (strain MO-1)</name>
    <dbReference type="NCBI Taxonomy" id="451514"/>
    <lineage>
        <taxon>Bacteria</taxon>
        <taxon>Pseudomonadati</taxon>
        <taxon>Pseudomonadota</taxon>
        <taxon>Magnetococcia</taxon>
        <taxon>Magnetococcales</taxon>
        <taxon>Magnetococcaceae</taxon>
        <taxon>Magnetococcus</taxon>
    </lineage>
</organism>
<keyword evidence="1" id="KW-0472">Membrane</keyword>
<evidence type="ECO:0000313" key="2">
    <source>
        <dbReference type="EMBL" id="CRH05411.1"/>
    </source>
</evidence>
<gene>
    <name evidence="2" type="ORF">MAGMO_1218</name>
</gene>
<dbReference type="Gene3D" id="1.25.40.10">
    <property type="entry name" value="Tetratricopeptide repeat domain"/>
    <property type="match status" value="1"/>
</dbReference>
<dbReference type="AlphaFoldDB" id="A0A1S7LHQ0"/>
<protein>
    <submittedName>
        <fullName evidence="2">Uncharacterized protein</fullName>
    </submittedName>
</protein>